<dbReference type="STRING" id="683125.SAMN05660206_101201"/>
<dbReference type="EMBL" id="FOZZ01000001">
    <property type="protein sequence ID" value="SFS33468.1"/>
    <property type="molecule type" value="Genomic_DNA"/>
</dbReference>
<keyword evidence="2" id="KW-1185">Reference proteome</keyword>
<dbReference type="RefSeq" id="WP_093363291.1">
    <property type="nucleotide sequence ID" value="NZ_FOZZ01000001.1"/>
</dbReference>
<dbReference type="AlphaFoldDB" id="A0A1I6P062"/>
<dbReference type="OrthoDB" id="707630at2"/>
<protein>
    <submittedName>
        <fullName evidence="1">Uncharacterized protein</fullName>
    </submittedName>
</protein>
<dbReference type="Proteomes" id="UP000198785">
    <property type="component" value="Unassembled WGS sequence"/>
</dbReference>
<gene>
    <name evidence="1" type="ORF">SAMN05660206_101201</name>
</gene>
<organism evidence="1 2">
    <name type="scientific">Sphingobacterium wenxiniae</name>
    <dbReference type="NCBI Taxonomy" id="683125"/>
    <lineage>
        <taxon>Bacteria</taxon>
        <taxon>Pseudomonadati</taxon>
        <taxon>Bacteroidota</taxon>
        <taxon>Sphingobacteriia</taxon>
        <taxon>Sphingobacteriales</taxon>
        <taxon>Sphingobacteriaceae</taxon>
        <taxon>Sphingobacterium</taxon>
    </lineage>
</organism>
<proteinExistence type="predicted"/>
<accession>A0A1I6P062</accession>
<sequence length="224" mass="26891">MKKTETRSTPHPLRTIILRFDPAKEAPEFETLALESFRELHDRMWEIQQRIQQGRRRAFPFTLLIEDAEELFRQAKDKFKHLKVMIPENPEKETVWAQLKDLLSKINEHLLGFIDELINETEAFYAYDDYIFEYDQWMNDVAFPQFDEVFKRYEECAVDMVSFDRDLDDFKGVLSAVKRQESKYYDMMNEAIEHYSELNEEMANLFEEVEDFDPELLGDDLDSK</sequence>
<evidence type="ECO:0000313" key="1">
    <source>
        <dbReference type="EMBL" id="SFS33468.1"/>
    </source>
</evidence>
<reference evidence="1 2" key="1">
    <citation type="submission" date="2016-10" db="EMBL/GenBank/DDBJ databases">
        <authorList>
            <person name="de Groot N.N."/>
        </authorList>
    </citation>
    <scope>NUCLEOTIDE SEQUENCE [LARGE SCALE GENOMIC DNA]</scope>
    <source>
        <strain evidence="1 2">DSM 22789</strain>
    </source>
</reference>
<evidence type="ECO:0000313" key="2">
    <source>
        <dbReference type="Proteomes" id="UP000198785"/>
    </source>
</evidence>
<name>A0A1I6P062_9SPHI</name>